<proteinExistence type="inferred from homology"/>
<gene>
    <name evidence="7" type="ORF">HAND1043_LOCUS7739</name>
</gene>
<evidence type="ECO:0000256" key="2">
    <source>
        <dbReference type="ARBA" id="ARBA00009864"/>
    </source>
</evidence>
<reference evidence="7" key="1">
    <citation type="submission" date="2021-01" db="EMBL/GenBank/DDBJ databases">
        <authorList>
            <person name="Corre E."/>
            <person name="Pelletier E."/>
            <person name="Niang G."/>
            <person name="Scheremetjew M."/>
            <person name="Finn R."/>
            <person name="Kale V."/>
            <person name="Holt S."/>
            <person name="Cochrane G."/>
            <person name="Meng A."/>
            <person name="Brown T."/>
            <person name="Cohen L."/>
        </authorList>
    </citation>
    <scope>NUCLEOTIDE SEQUENCE</scope>
    <source>
        <strain evidence="7">CCMP441</strain>
    </source>
</reference>
<evidence type="ECO:0000313" key="7">
    <source>
        <dbReference type="EMBL" id="CAD8741247.1"/>
    </source>
</evidence>
<protein>
    <recommendedName>
        <fullName evidence="6">Small ribosomal subunit protein mS23</fullName>
    </recommendedName>
</protein>
<evidence type="ECO:0000256" key="5">
    <source>
        <dbReference type="ARBA" id="ARBA00023274"/>
    </source>
</evidence>
<evidence type="ECO:0000256" key="1">
    <source>
        <dbReference type="ARBA" id="ARBA00004173"/>
    </source>
</evidence>
<name>A0A6U2E2T1_HEMAN</name>
<keyword evidence="5" id="KW-0687">Ribonucleoprotein</keyword>
<comment type="similarity">
    <text evidence="2">Belongs to the mitochondrion-specific ribosomal protein mS23 family.</text>
</comment>
<evidence type="ECO:0000256" key="4">
    <source>
        <dbReference type="ARBA" id="ARBA00023128"/>
    </source>
</evidence>
<dbReference type="EMBL" id="HBFK01012889">
    <property type="protein sequence ID" value="CAD8741247.1"/>
    <property type="molecule type" value="Transcribed_RNA"/>
</dbReference>
<organism evidence="7">
    <name type="scientific">Hemiselmis andersenii</name>
    <name type="common">Cryptophyte alga</name>
    <dbReference type="NCBI Taxonomy" id="464988"/>
    <lineage>
        <taxon>Eukaryota</taxon>
        <taxon>Cryptophyceae</taxon>
        <taxon>Cryptomonadales</taxon>
        <taxon>Hemiselmidaceae</taxon>
        <taxon>Hemiselmis</taxon>
    </lineage>
</organism>
<evidence type="ECO:0000256" key="3">
    <source>
        <dbReference type="ARBA" id="ARBA00022980"/>
    </source>
</evidence>
<dbReference type="AlphaFoldDB" id="A0A6U2E2T1"/>
<dbReference type="CDD" id="cd23701">
    <property type="entry name" value="At1g26750"/>
    <property type="match status" value="1"/>
</dbReference>
<accession>A0A6U2E2T1</accession>
<keyword evidence="4" id="KW-0496">Mitochondrion</keyword>
<keyword evidence="3" id="KW-0689">Ribosomal protein</keyword>
<evidence type="ECO:0000256" key="6">
    <source>
        <dbReference type="ARBA" id="ARBA00035137"/>
    </source>
</evidence>
<comment type="subcellular location">
    <subcellularLocation>
        <location evidence="1">Mitochondrion</location>
    </subcellularLocation>
</comment>
<dbReference type="InterPro" id="IPR059242">
    <property type="entry name" value="mS23_dom"/>
</dbReference>
<sequence>MGKYNNLMRFARKATPAINVVEKWEKLIRAKAVPEPPFWQAIKAAPPYRRPFNHGGKLQEITFPEDRLMKLYRKRNPDWKDEVFKRHRRAAEADERTRGDMFVTQWQKYMEGGLQQEEAYSKVDSEFRAMEGKSKEKKLQAEADLIVKGKHPEFEKWLEEEEKYVQEAYELHRLTWEAERRAARVAEDVRKEQEALAASEVATEKAKKPLTRRQYVAKMVAEKEAADAAAKAQEDK</sequence>